<protein>
    <submittedName>
        <fullName evidence="1">Flagellar motor protein MotB</fullName>
    </submittedName>
</protein>
<keyword evidence="1" id="KW-0969">Cilium</keyword>
<evidence type="ECO:0000313" key="1">
    <source>
        <dbReference type="EMBL" id="WGK94081.1"/>
    </source>
</evidence>
<dbReference type="Gene3D" id="1.25.40.10">
    <property type="entry name" value="Tetratricopeptide repeat domain"/>
    <property type="match status" value="1"/>
</dbReference>
<dbReference type="InterPro" id="IPR011990">
    <property type="entry name" value="TPR-like_helical_dom_sf"/>
</dbReference>
<keyword evidence="1" id="KW-0966">Cell projection</keyword>
<dbReference type="Proteomes" id="UP001232117">
    <property type="component" value="Chromosome"/>
</dbReference>
<sequence length="133" mass="15613">MKNRTLLYLAIVNIAYLKGFSQKTTLFITDKVNEKYAYVDVTNTYERVAAKGYKSVDLFKKLGDSYYFNSNYEKAAKWYGELFAMRTPLEPEYYYQYADCLHCIGNTKLANEVLLRLNQKSEIVPIKKSKKRK</sequence>
<accession>A0ABY8N5D2</accession>
<name>A0ABY8N5D2_9FLAO</name>
<gene>
    <name evidence="1" type="ORF">MG292_08325</name>
</gene>
<dbReference type="EMBL" id="CP092332">
    <property type="protein sequence ID" value="WGK94081.1"/>
    <property type="molecule type" value="Genomic_DNA"/>
</dbReference>
<evidence type="ECO:0000313" key="2">
    <source>
        <dbReference type="Proteomes" id="UP001232117"/>
    </source>
</evidence>
<keyword evidence="1" id="KW-0282">Flagellum</keyword>
<dbReference type="RefSeq" id="WP_264533192.1">
    <property type="nucleotide sequence ID" value="NZ_CP092332.1"/>
</dbReference>
<reference evidence="1 2" key="1">
    <citation type="submission" date="2023-06" db="EMBL/GenBank/DDBJ databases">
        <title>Complete Genome Sequence of Flavobacterium keumense K3R-10.</title>
        <authorList>
            <person name="Jeong H."/>
            <person name="Jhang S.Y."/>
            <person name="Kim J.N."/>
        </authorList>
    </citation>
    <scope>NUCLEOTIDE SEQUENCE [LARGE SCALE GENOMIC DNA]</scope>
    <source>
        <strain evidence="1 2">K3R-10</strain>
    </source>
</reference>
<organism evidence="1 2">
    <name type="scientific">Flavobacterium keumense</name>
    <dbReference type="NCBI Taxonomy" id="1306518"/>
    <lineage>
        <taxon>Bacteria</taxon>
        <taxon>Pseudomonadati</taxon>
        <taxon>Bacteroidota</taxon>
        <taxon>Flavobacteriia</taxon>
        <taxon>Flavobacteriales</taxon>
        <taxon>Flavobacteriaceae</taxon>
        <taxon>Flavobacterium</taxon>
    </lineage>
</organism>
<proteinExistence type="predicted"/>
<dbReference type="SUPFAM" id="SSF48452">
    <property type="entry name" value="TPR-like"/>
    <property type="match status" value="1"/>
</dbReference>
<keyword evidence="2" id="KW-1185">Reference proteome</keyword>